<dbReference type="GO" id="GO:0005737">
    <property type="term" value="C:cytoplasm"/>
    <property type="evidence" value="ECO:0007669"/>
    <property type="project" value="TreeGrafter"/>
</dbReference>
<dbReference type="Pfam" id="PF14561">
    <property type="entry name" value="TPR_20"/>
    <property type="match status" value="1"/>
</dbReference>
<dbReference type="PANTHER" id="PTHR45663:SF11">
    <property type="entry name" value="GEO12009P1"/>
    <property type="match status" value="1"/>
</dbReference>
<dbReference type="GO" id="GO:0006950">
    <property type="term" value="P:response to stress"/>
    <property type="evidence" value="ECO:0007669"/>
    <property type="project" value="UniProtKB-ARBA"/>
</dbReference>
<dbReference type="InterPro" id="IPR036249">
    <property type="entry name" value="Thioredoxin-like_sf"/>
</dbReference>
<dbReference type="SUPFAM" id="SSF52833">
    <property type="entry name" value="Thioredoxin-like"/>
    <property type="match status" value="1"/>
</dbReference>
<reference evidence="2 3" key="1">
    <citation type="submission" date="2016-11" db="EMBL/GenBank/DDBJ databases">
        <authorList>
            <person name="Jaros S."/>
            <person name="Januszkiewicz K."/>
            <person name="Wedrychowicz H."/>
        </authorList>
    </citation>
    <scope>NUCLEOTIDE SEQUENCE [LARGE SCALE GENOMIC DNA]</scope>
    <source>
        <strain evidence="2">NVI 5450</strain>
    </source>
</reference>
<dbReference type="GO" id="GO:0015035">
    <property type="term" value="F:protein-disulfide reductase activity"/>
    <property type="evidence" value="ECO:0007669"/>
    <property type="project" value="TreeGrafter"/>
</dbReference>
<dbReference type="InterPro" id="IPR013766">
    <property type="entry name" value="Thioredoxin_domain"/>
</dbReference>
<dbReference type="AlphaFoldDB" id="A0A1L0AXU4"/>
<protein>
    <submittedName>
        <fullName evidence="2">Putative thioredoxin protein</fullName>
    </submittedName>
</protein>
<gene>
    <name evidence="2" type="ORF">NVI5450_1526</name>
</gene>
<evidence type="ECO:0000259" key="1">
    <source>
        <dbReference type="Pfam" id="PF00085"/>
    </source>
</evidence>
<dbReference type="SUPFAM" id="SSF48452">
    <property type="entry name" value="TPR-like"/>
    <property type="match status" value="1"/>
</dbReference>
<dbReference type="InterPro" id="IPR011990">
    <property type="entry name" value="TPR-like_helical_dom_sf"/>
</dbReference>
<proteinExistence type="predicted"/>
<feature type="domain" description="Thioredoxin" evidence="1">
    <location>
        <begin position="6"/>
        <end position="106"/>
    </location>
</feature>
<evidence type="ECO:0000313" key="3">
    <source>
        <dbReference type="Proteomes" id="UP000183794"/>
    </source>
</evidence>
<name>A0A1L0AXU4_9GAMM</name>
<dbReference type="Gene3D" id="1.25.40.10">
    <property type="entry name" value="Tetratricopeptide repeat domain"/>
    <property type="match status" value="2"/>
</dbReference>
<accession>A0A1L0AXU4</accession>
<dbReference type="Gene3D" id="3.40.30.10">
    <property type="entry name" value="Glutaredoxin"/>
    <property type="match status" value="1"/>
</dbReference>
<organism evidence="2 3">
    <name type="scientific">Moritella viscosa</name>
    <dbReference type="NCBI Taxonomy" id="80854"/>
    <lineage>
        <taxon>Bacteria</taxon>
        <taxon>Pseudomonadati</taxon>
        <taxon>Pseudomonadota</taxon>
        <taxon>Gammaproteobacteria</taxon>
        <taxon>Alteromonadales</taxon>
        <taxon>Moritellaceae</taxon>
        <taxon>Moritella</taxon>
    </lineage>
</organism>
<sequence length="283" mass="32078">MQNYILDLTSENFQEILLQGKYSQPIVIDFWSERAPENQVSARLLNIAQSLNGQIILARLNCDRHPELVQQFGIKSLPTIAIFKDGKPVDSFVGEQEEAAIREIISRHLPKQEEVLLQQAQMLLMDSKFTEAVPLMGQAYELAPDNTDIKIAYAQALLGSHQVEATEALLDTFAEDEQQSNQYQTLRSHLDTAKKSAETPEIIALTAAYEANPDDLQIAYDLALQLQIANKHNDAMVLLFKILSTEYDFLEGRARKVYLELLSVMPDAVLVADYRRKLYSLMY</sequence>
<dbReference type="Pfam" id="PF00085">
    <property type="entry name" value="Thioredoxin"/>
    <property type="match status" value="1"/>
</dbReference>
<dbReference type="Proteomes" id="UP000183794">
    <property type="component" value="Unassembled WGS sequence"/>
</dbReference>
<dbReference type="EMBL" id="FPLD01000049">
    <property type="protein sequence ID" value="SGY93913.1"/>
    <property type="molecule type" value="Genomic_DNA"/>
</dbReference>
<dbReference type="OrthoDB" id="9790390at2"/>
<dbReference type="RefSeq" id="WP_075497161.1">
    <property type="nucleotide sequence ID" value="NZ_CAWRBC010000150.1"/>
</dbReference>
<evidence type="ECO:0000313" key="2">
    <source>
        <dbReference type="EMBL" id="SGY93913.1"/>
    </source>
</evidence>
<dbReference type="PANTHER" id="PTHR45663">
    <property type="entry name" value="GEO12009P1"/>
    <property type="match status" value="1"/>
</dbReference>
<dbReference type="CDD" id="cd02956">
    <property type="entry name" value="ybbN"/>
    <property type="match status" value="1"/>
</dbReference>
<dbReference type="Pfam" id="PF14559">
    <property type="entry name" value="TPR_19"/>
    <property type="match status" value="1"/>
</dbReference>